<dbReference type="InterPro" id="IPR039248">
    <property type="entry name" value="Ptase_RsbX"/>
</dbReference>
<feature type="domain" description="PPM-type phosphatase" evidence="1">
    <location>
        <begin position="18"/>
        <end position="210"/>
    </location>
</feature>
<dbReference type="SUPFAM" id="SSF81606">
    <property type="entry name" value="PP2C-like"/>
    <property type="match status" value="1"/>
</dbReference>
<dbReference type="Gene3D" id="3.60.40.10">
    <property type="entry name" value="PPM-type phosphatase domain"/>
    <property type="match status" value="1"/>
</dbReference>
<reference evidence="2 3" key="1">
    <citation type="submission" date="2015-09" db="EMBL/GenBank/DDBJ databases">
        <authorList>
            <consortium name="Swine Surveillance"/>
        </authorList>
    </citation>
    <scope>NUCLEOTIDE SEQUENCE [LARGE SCALE GENOMIC DNA]</scope>
    <source>
        <strain evidence="2 3">CECT 8399</strain>
    </source>
</reference>
<gene>
    <name evidence="2" type="ORF">PHA8399_02112</name>
</gene>
<dbReference type="PANTHER" id="PTHR35801:SF1">
    <property type="entry name" value="PHOSPHOSERINE PHOSPHATASE RSBX"/>
    <property type="match status" value="1"/>
</dbReference>
<dbReference type="InterPro" id="IPR001932">
    <property type="entry name" value="PPM-type_phosphatase-like_dom"/>
</dbReference>
<dbReference type="Proteomes" id="UP000051326">
    <property type="component" value="Unassembled WGS sequence"/>
</dbReference>
<dbReference type="AlphaFoldDB" id="A0A0N7M4L7"/>
<dbReference type="RefSeq" id="WP_058286086.1">
    <property type="nucleotide sequence ID" value="NZ_CYSR01000021.1"/>
</dbReference>
<dbReference type="SMART" id="SM00331">
    <property type="entry name" value="PP2C_SIG"/>
    <property type="match status" value="1"/>
</dbReference>
<evidence type="ECO:0000259" key="1">
    <source>
        <dbReference type="SMART" id="SM00331"/>
    </source>
</evidence>
<dbReference type="EMBL" id="CYSR01000021">
    <property type="protein sequence ID" value="CUH99986.1"/>
    <property type="molecule type" value="Genomic_DNA"/>
</dbReference>
<dbReference type="Pfam" id="PF07228">
    <property type="entry name" value="SpoIIE"/>
    <property type="match status" value="1"/>
</dbReference>
<evidence type="ECO:0000313" key="2">
    <source>
        <dbReference type="EMBL" id="CUH99986.1"/>
    </source>
</evidence>
<dbReference type="STRING" id="1396826.PHA8399_02112"/>
<dbReference type="InterPro" id="IPR036457">
    <property type="entry name" value="PPM-type-like_dom_sf"/>
</dbReference>
<organism evidence="2 3">
    <name type="scientific">Leisingera aquaemixtae</name>
    <dbReference type="NCBI Taxonomy" id="1396826"/>
    <lineage>
        <taxon>Bacteria</taxon>
        <taxon>Pseudomonadati</taxon>
        <taxon>Pseudomonadota</taxon>
        <taxon>Alphaproteobacteria</taxon>
        <taxon>Rhodobacterales</taxon>
        <taxon>Roseobacteraceae</taxon>
        <taxon>Leisingera</taxon>
    </lineage>
</organism>
<dbReference type="PANTHER" id="PTHR35801">
    <property type="entry name" value="PHOSPHOSERINE PHOSPHATASE RSBX"/>
    <property type="match status" value="1"/>
</dbReference>
<evidence type="ECO:0000313" key="3">
    <source>
        <dbReference type="Proteomes" id="UP000051326"/>
    </source>
</evidence>
<protein>
    <submittedName>
        <fullName evidence="2">Stage II sporulation protein E</fullName>
    </submittedName>
</protein>
<proteinExistence type="predicted"/>
<name>A0A0N7M4L7_9RHOB</name>
<sequence>MAVSADSGSIAFETGGTRIDWAAAQAPKMAGSVCGDGYLLRRAGSRLMVALADGVGSGQGAQAAANACLEALATVSANSIAEVFETAHERVLGTRGAALAVALIDPELAAVEWAAVGDVEGVICALPPDSEGSSAILQKGGTLGVQFPGVLPQIQPFPPNHVLVLASDGVSRRFRDALPTARIPPQEWVASCLATYGKDHDDRTVLALSHQRRSP</sequence>
<accession>A0A0N7M4L7</accession>